<proteinExistence type="predicted"/>
<evidence type="ECO:0000313" key="3">
    <source>
        <dbReference type="Proteomes" id="UP000006591"/>
    </source>
</evidence>
<reference evidence="2" key="2">
    <citation type="submission" date="2018-04" db="EMBL/GenBank/DDBJ databases">
        <title>OnivRS2 (Oryza nivara Reference Sequence Version 2).</title>
        <authorList>
            <person name="Zhang J."/>
            <person name="Kudrna D."/>
            <person name="Lee S."/>
            <person name="Talag J."/>
            <person name="Rajasekar S."/>
            <person name="Welchert J."/>
            <person name="Hsing Y.-I."/>
            <person name="Wing R.A."/>
        </authorList>
    </citation>
    <scope>NUCLEOTIDE SEQUENCE [LARGE SCALE GENOMIC DNA]</scope>
    <source>
        <strain evidence="2">SL10</strain>
    </source>
</reference>
<dbReference type="EnsemblPlants" id="ONIVA04G23160.1">
    <property type="protein sequence ID" value="ONIVA04G23160.1"/>
    <property type="gene ID" value="ONIVA04G23160"/>
</dbReference>
<dbReference type="Gramene" id="ONIVA04G23160.1">
    <property type="protein sequence ID" value="ONIVA04G23160.1"/>
    <property type="gene ID" value="ONIVA04G23160"/>
</dbReference>
<evidence type="ECO:0000256" key="1">
    <source>
        <dbReference type="SAM" id="MobiDB-lite"/>
    </source>
</evidence>
<dbReference type="HOGENOM" id="CLU_1398354_0_0_1"/>
<dbReference type="Proteomes" id="UP000006591">
    <property type="component" value="Chromosome 4"/>
</dbReference>
<name>A0A0E0H5H2_ORYNI</name>
<keyword evidence="3" id="KW-1185">Reference proteome</keyword>
<protein>
    <submittedName>
        <fullName evidence="2">Uncharacterized protein</fullName>
    </submittedName>
</protein>
<feature type="region of interest" description="Disordered" evidence="1">
    <location>
        <begin position="165"/>
        <end position="195"/>
    </location>
</feature>
<feature type="region of interest" description="Disordered" evidence="1">
    <location>
        <begin position="30"/>
        <end position="144"/>
    </location>
</feature>
<accession>A0A0E0H5H2</accession>
<dbReference type="AlphaFoldDB" id="A0A0E0H5H2"/>
<sequence>MPGSPSRAAVADDDDELSRLLSLAEADLDAGHLCAAPPASTRTPLDPPRRRGDGEERRAGAAGASGGHQGRRAGVAGAVGGRQEGTRRRGGPARRSAADEGGAQLRGRLSAPPAPGAAADDEDEWRGVVGAAAPYPPPPLGHRACPPTPPLRLLWPPFWCGGGSFGDEAGRFRSNGSSEQRGAGASSLAPEALSS</sequence>
<organism evidence="2">
    <name type="scientific">Oryza nivara</name>
    <name type="common">Indian wild rice</name>
    <name type="synonym">Oryza sativa f. spontanea</name>
    <dbReference type="NCBI Taxonomy" id="4536"/>
    <lineage>
        <taxon>Eukaryota</taxon>
        <taxon>Viridiplantae</taxon>
        <taxon>Streptophyta</taxon>
        <taxon>Embryophyta</taxon>
        <taxon>Tracheophyta</taxon>
        <taxon>Spermatophyta</taxon>
        <taxon>Magnoliopsida</taxon>
        <taxon>Liliopsida</taxon>
        <taxon>Poales</taxon>
        <taxon>Poaceae</taxon>
        <taxon>BOP clade</taxon>
        <taxon>Oryzoideae</taxon>
        <taxon>Oryzeae</taxon>
        <taxon>Oryzinae</taxon>
        <taxon>Oryza</taxon>
    </lineage>
</organism>
<feature type="compositionally biased region" description="Pro residues" evidence="1">
    <location>
        <begin position="134"/>
        <end position="144"/>
    </location>
</feature>
<feature type="compositionally biased region" description="Basic and acidic residues" evidence="1">
    <location>
        <begin position="47"/>
        <end position="59"/>
    </location>
</feature>
<reference evidence="2" key="1">
    <citation type="submission" date="2015-04" db="UniProtKB">
        <authorList>
            <consortium name="EnsemblPlants"/>
        </authorList>
    </citation>
    <scope>IDENTIFICATION</scope>
    <source>
        <strain evidence="2">SL10</strain>
    </source>
</reference>
<evidence type="ECO:0000313" key="2">
    <source>
        <dbReference type="EnsemblPlants" id="ONIVA04G23160.1"/>
    </source>
</evidence>